<name>A0A915DRE1_9BILA</name>
<keyword evidence="1" id="KW-1185">Reference proteome</keyword>
<sequence>MSSNDRKISLDQTLYTTADNHVIYRGPRLIKEDLRKASVDATEVPNTENLSFTPQRRFSITGMLFGNRGPEPKDKLLSPLTLPTLAHHPMTESSRSWRALSSDTLCTDRAKCSMISPLEQA</sequence>
<dbReference type="AlphaFoldDB" id="A0A915DRE1"/>
<organism evidence="1 2">
    <name type="scientific">Ditylenchus dipsaci</name>
    <dbReference type="NCBI Taxonomy" id="166011"/>
    <lineage>
        <taxon>Eukaryota</taxon>
        <taxon>Metazoa</taxon>
        <taxon>Ecdysozoa</taxon>
        <taxon>Nematoda</taxon>
        <taxon>Chromadorea</taxon>
        <taxon>Rhabditida</taxon>
        <taxon>Tylenchina</taxon>
        <taxon>Tylenchomorpha</taxon>
        <taxon>Sphaerularioidea</taxon>
        <taxon>Anguinidae</taxon>
        <taxon>Anguininae</taxon>
        <taxon>Ditylenchus</taxon>
    </lineage>
</organism>
<accession>A0A915DRE1</accession>
<proteinExistence type="predicted"/>
<evidence type="ECO:0000313" key="2">
    <source>
        <dbReference type="WBParaSite" id="jg22333"/>
    </source>
</evidence>
<evidence type="ECO:0000313" key="1">
    <source>
        <dbReference type="Proteomes" id="UP000887574"/>
    </source>
</evidence>
<dbReference type="Proteomes" id="UP000887574">
    <property type="component" value="Unplaced"/>
</dbReference>
<dbReference type="WBParaSite" id="jg22333">
    <property type="protein sequence ID" value="jg22333"/>
    <property type="gene ID" value="jg22333"/>
</dbReference>
<reference evidence="2" key="1">
    <citation type="submission" date="2022-11" db="UniProtKB">
        <authorList>
            <consortium name="WormBaseParasite"/>
        </authorList>
    </citation>
    <scope>IDENTIFICATION</scope>
</reference>
<protein>
    <submittedName>
        <fullName evidence="2">Uncharacterized protein</fullName>
    </submittedName>
</protein>